<keyword evidence="3" id="KW-1185">Reference proteome</keyword>
<evidence type="ECO:0000256" key="1">
    <source>
        <dbReference type="SAM" id="MobiDB-lite"/>
    </source>
</evidence>
<dbReference type="EMBL" id="JACSDZ010000003">
    <property type="protein sequence ID" value="KAF7410470.1"/>
    <property type="molecule type" value="Genomic_DNA"/>
</dbReference>
<feature type="region of interest" description="Disordered" evidence="1">
    <location>
        <begin position="40"/>
        <end position="105"/>
    </location>
</feature>
<reference evidence="2" key="1">
    <citation type="journal article" date="2020" name="G3 (Bethesda)">
        <title>High-Quality Assemblies for Three Invasive Social Wasps from the &lt;i&gt;Vespula&lt;/i&gt; Genus.</title>
        <authorList>
            <person name="Harrop T.W.R."/>
            <person name="Guhlin J."/>
            <person name="McLaughlin G.M."/>
            <person name="Permina E."/>
            <person name="Stockwell P."/>
            <person name="Gilligan J."/>
            <person name="Le Lec M.F."/>
            <person name="Gruber M.A.M."/>
            <person name="Quinn O."/>
            <person name="Lovegrove M."/>
            <person name="Duncan E.J."/>
            <person name="Remnant E.J."/>
            <person name="Van Eeckhoven J."/>
            <person name="Graham B."/>
            <person name="Knapp R.A."/>
            <person name="Langford K.W."/>
            <person name="Kronenberg Z."/>
            <person name="Press M.O."/>
            <person name="Eacker S.M."/>
            <person name="Wilson-Rankin E.E."/>
            <person name="Purcell J."/>
            <person name="Lester P.J."/>
            <person name="Dearden P.K."/>
        </authorList>
    </citation>
    <scope>NUCLEOTIDE SEQUENCE</scope>
    <source>
        <strain evidence="2">Linc-1</strain>
    </source>
</reference>
<protein>
    <submittedName>
        <fullName evidence="2">Uncharacterized protein</fullName>
    </submittedName>
</protein>
<gene>
    <name evidence="2" type="ORF">HZH68_004851</name>
</gene>
<feature type="compositionally biased region" description="Acidic residues" evidence="1">
    <location>
        <begin position="53"/>
        <end position="105"/>
    </location>
</feature>
<accession>A0A834KPX9</accession>
<sequence>MGGRMDGWMDEWMDGWMLGDDDFTAKKKRKKLRGLALSLVLPSRMEIGSTPRDEDDEEEEEEEEVEEEKEEEVVEEEKEEEEREEKEEEEEEEEEEEDDDEDEDVFTVASAILEDVCLNGTMEVTVGMAERDGEG</sequence>
<proteinExistence type="predicted"/>
<evidence type="ECO:0000313" key="3">
    <source>
        <dbReference type="Proteomes" id="UP000617340"/>
    </source>
</evidence>
<evidence type="ECO:0000313" key="2">
    <source>
        <dbReference type="EMBL" id="KAF7410470.1"/>
    </source>
</evidence>
<dbReference type="Proteomes" id="UP000617340">
    <property type="component" value="Unassembled WGS sequence"/>
</dbReference>
<dbReference type="AlphaFoldDB" id="A0A834KPX9"/>
<comment type="caution">
    <text evidence="2">The sequence shown here is derived from an EMBL/GenBank/DDBJ whole genome shotgun (WGS) entry which is preliminary data.</text>
</comment>
<name>A0A834KPX9_VESGE</name>
<organism evidence="2 3">
    <name type="scientific">Vespula germanica</name>
    <name type="common">German yellow jacket</name>
    <name type="synonym">Paravespula germanica</name>
    <dbReference type="NCBI Taxonomy" id="30212"/>
    <lineage>
        <taxon>Eukaryota</taxon>
        <taxon>Metazoa</taxon>
        <taxon>Ecdysozoa</taxon>
        <taxon>Arthropoda</taxon>
        <taxon>Hexapoda</taxon>
        <taxon>Insecta</taxon>
        <taxon>Pterygota</taxon>
        <taxon>Neoptera</taxon>
        <taxon>Endopterygota</taxon>
        <taxon>Hymenoptera</taxon>
        <taxon>Apocrita</taxon>
        <taxon>Aculeata</taxon>
        <taxon>Vespoidea</taxon>
        <taxon>Vespidae</taxon>
        <taxon>Vespinae</taxon>
        <taxon>Vespula</taxon>
    </lineage>
</organism>